<evidence type="ECO:0000313" key="2">
    <source>
        <dbReference type="EMBL" id="KIR78342.1"/>
    </source>
</evidence>
<name>A0ABR5BRR1_9TREE</name>
<organism evidence="2 3">
    <name type="scientific">Cryptococcus gattii EJB2</name>
    <dbReference type="NCBI Taxonomy" id="1296103"/>
    <lineage>
        <taxon>Eukaryota</taxon>
        <taxon>Fungi</taxon>
        <taxon>Dikarya</taxon>
        <taxon>Basidiomycota</taxon>
        <taxon>Agaricomycotina</taxon>
        <taxon>Tremellomycetes</taxon>
        <taxon>Tremellales</taxon>
        <taxon>Cryptococcaceae</taxon>
        <taxon>Cryptococcus</taxon>
        <taxon>Cryptococcus gattii species complex</taxon>
    </lineage>
</organism>
<keyword evidence="3" id="KW-1185">Reference proteome</keyword>
<evidence type="ECO:0000313" key="3">
    <source>
        <dbReference type="Proteomes" id="UP000054272"/>
    </source>
</evidence>
<proteinExistence type="predicted"/>
<accession>A0ABR5BRR1</accession>
<evidence type="ECO:0000256" key="1">
    <source>
        <dbReference type="SAM" id="MobiDB-lite"/>
    </source>
</evidence>
<dbReference type="EMBL" id="KN848718">
    <property type="protein sequence ID" value="KIR78342.1"/>
    <property type="molecule type" value="Genomic_DNA"/>
</dbReference>
<sequence length="463" mass="53175">MIPTGHPICYLKRFDIHCSWTMTRTGGALKRPVEDAEYEDGQAQEDIIDDLMILDDHGLVVPDQTGSSEGDDGQMKLLPKGRPVCNWLDHLIRNACQKLLLKHFLRRFPLIFDGRFTETLPKYILPSQLISSVSHFARLSTAYDTPLHQKIGEIMKKLTRQQQEFLSLKLDQTVSLPARKDRKLEASQRRQKRLKQARQDKDQLDRTPKEKESPEDEDEVIIGINRRKEIYMEQLKDSMDASDNHGMRRDERKISRIIGDAIGLICRSDFEMKRNRGGRLSAAGTKFQYPADDTHLSLPISDGQLFLTSRANSNAASDTSRDESFIENAALENNLSYEVLVDDQEEWPLMRPENTESFAEQQEDDDEDVDVVFIMDDGVDDDQEDDDLLPIESWPLEESPKPRVVPHHNQSKETAVVLRVQRFEEDTIMVDGDDNMDFESLELGATLLIRNRAGEQHLYMHAP</sequence>
<reference evidence="2 3" key="1">
    <citation type="submission" date="2015-01" db="EMBL/GenBank/DDBJ databases">
        <title>The Genome Sequence of Cryptococcus gattii EJB2.</title>
        <authorList>
            <consortium name="The Broad Institute Genomics Platform"/>
            <person name="Cuomo C."/>
            <person name="Litvintseva A."/>
            <person name="Chen Y."/>
            <person name="Heitman J."/>
            <person name="Sun S."/>
            <person name="Springer D."/>
            <person name="Dromer F."/>
            <person name="Young S."/>
            <person name="Zeng Q."/>
            <person name="Gargeya S."/>
            <person name="Abouelleil A."/>
            <person name="Alvarado L."/>
            <person name="Chapman S.B."/>
            <person name="Gainer-Dewar J."/>
            <person name="Goldberg J."/>
            <person name="Griggs A."/>
            <person name="Gujja S."/>
            <person name="Hansen M."/>
            <person name="Howarth C."/>
            <person name="Imamovic A."/>
            <person name="Larimer J."/>
            <person name="Murphy C."/>
            <person name="Naylor J."/>
            <person name="Pearson M."/>
            <person name="Priest M."/>
            <person name="Roberts A."/>
            <person name="Saif S."/>
            <person name="Shea T."/>
            <person name="Sykes S."/>
            <person name="Wortman J."/>
            <person name="Nusbaum C."/>
            <person name="Birren B."/>
        </authorList>
    </citation>
    <scope>NUCLEOTIDE SEQUENCE [LARGE SCALE GENOMIC DNA]</scope>
    <source>
        <strain evidence="2 3">EJB2</strain>
    </source>
</reference>
<feature type="compositionally biased region" description="Basic and acidic residues" evidence="1">
    <location>
        <begin position="197"/>
        <end position="212"/>
    </location>
</feature>
<dbReference type="Proteomes" id="UP000054272">
    <property type="component" value="Unassembled WGS sequence"/>
</dbReference>
<gene>
    <name evidence="2" type="ORF">I306_04617</name>
</gene>
<protein>
    <submittedName>
        <fullName evidence="2">Uncharacterized protein</fullName>
    </submittedName>
</protein>
<feature type="region of interest" description="Disordered" evidence="1">
    <location>
        <begin position="179"/>
        <end position="219"/>
    </location>
</feature>
<feature type="compositionally biased region" description="Basic and acidic residues" evidence="1">
    <location>
        <begin position="179"/>
        <end position="188"/>
    </location>
</feature>